<comment type="caution">
    <text evidence="1">The sequence shown here is derived from an EMBL/GenBank/DDBJ whole genome shotgun (WGS) entry which is preliminary data.</text>
</comment>
<dbReference type="Proteomes" id="UP001233836">
    <property type="component" value="Unassembled WGS sequence"/>
</dbReference>
<evidence type="ECO:0000313" key="2">
    <source>
        <dbReference type="Proteomes" id="UP001233836"/>
    </source>
</evidence>
<dbReference type="PANTHER" id="PTHR48100">
    <property type="entry name" value="BROAD-SPECIFICITY PHOSPHATASE YOR283W-RELATED"/>
    <property type="match status" value="1"/>
</dbReference>
<dbReference type="InterPro" id="IPR050275">
    <property type="entry name" value="PGM_Phosphatase"/>
</dbReference>
<proteinExistence type="predicted"/>
<dbReference type="RefSeq" id="WP_307217390.1">
    <property type="nucleotide sequence ID" value="NZ_JAUSTI010000008.1"/>
</dbReference>
<reference evidence="1 2" key="1">
    <citation type="submission" date="2023-07" db="EMBL/GenBank/DDBJ databases">
        <title>Sorghum-associated microbial communities from plants grown in Nebraska, USA.</title>
        <authorList>
            <person name="Schachtman D."/>
        </authorList>
    </citation>
    <scope>NUCLEOTIDE SEQUENCE [LARGE SCALE GENOMIC DNA]</scope>
    <source>
        <strain evidence="1 2">DS1314</strain>
    </source>
</reference>
<dbReference type="SUPFAM" id="SSF53254">
    <property type="entry name" value="Phosphoglycerate mutase-like"/>
    <property type="match status" value="1"/>
</dbReference>
<dbReference type="Pfam" id="PF00300">
    <property type="entry name" value="His_Phos_1"/>
    <property type="match status" value="1"/>
</dbReference>
<organism evidence="1 2">
    <name type="scientific">Paenibacillus tundrae</name>
    <dbReference type="NCBI Taxonomy" id="528187"/>
    <lineage>
        <taxon>Bacteria</taxon>
        <taxon>Bacillati</taxon>
        <taxon>Bacillota</taxon>
        <taxon>Bacilli</taxon>
        <taxon>Bacillales</taxon>
        <taxon>Paenibacillaceae</taxon>
        <taxon>Paenibacillus</taxon>
    </lineage>
</organism>
<accession>A0ABT9WES5</accession>
<dbReference type="InterPro" id="IPR029033">
    <property type="entry name" value="His_PPase_superfam"/>
</dbReference>
<name>A0ABT9WES5_9BACL</name>
<evidence type="ECO:0000313" key="1">
    <source>
        <dbReference type="EMBL" id="MDQ0171772.1"/>
    </source>
</evidence>
<dbReference type="CDD" id="cd07067">
    <property type="entry name" value="HP_PGM_like"/>
    <property type="match status" value="1"/>
</dbReference>
<dbReference type="InterPro" id="IPR013078">
    <property type="entry name" value="His_Pase_superF_clade-1"/>
</dbReference>
<dbReference type="Gene3D" id="3.40.50.1240">
    <property type="entry name" value="Phosphoglycerate mutase-like"/>
    <property type="match status" value="1"/>
</dbReference>
<dbReference type="PANTHER" id="PTHR48100:SF1">
    <property type="entry name" value="HISTIDINE PHOSPHATASE FAMILY PROTEIN-RELATED"/>
    <property type="match status" value="1"/>
</dbReference>
<dbReference type="EMBL" id="JAUSTI010000008">
    <property type="protein sequence ID" value="MDQ0171772.1"/>
    <property type="molecule type" value="Genomic_DNA"/>
</dbReference>
<gene>
    <name evidence="1" type="ORF">J2T19_003234</name>
</gene>
<keyword evidence="2" id="KW-1185">Reference proteome</keyword>
<sequence length="96" mass="10543">MSMMIYVVRHGIKEQHMGDVGLTEKGIVQAEQTAEYFKKLPNARIFSSPLRGAMDTANYISLANGGCSKSPLLITKDALRHLNVEVGIQPKCPLLT</sequence>
<protein>
    <submittedName>
        <fullName evidence="1">Broad specificity phosphatase PhoE</fullName>
    </submittedName>
</protein>